<accession>A0ACA9PWX9</accession>
<reference evidence="1" key="1">
    <citation type="submission" date="2021-06" db="EMBL/GenBank/DDBJ databases">
        <authorList>
            <person name="Kallberg Y."/>
            <person name="Tangrot J."/>
            <person name="Rosling A."/>
        </authorList>
    </citation>
    <scope>NUCLEOTIDE SEQUENCE</scope>
    <source>
        <strain evidence="1">IL203A</strain>
    </source>
</reference>
<keyword evidence="2" id="KW-1185">Reference proteome</keyword>
<dbReference type="EMBL" id="CAJVPU010035032">
    <property type="protein sequence ID" value="CAG8726834.1"/>
    <property type="molecule type" value="Genomic_DNA"/>
</dbReference>
<gene>
    <name evidence="1" type="ORF">DHETER_LOCUS13193</name>
</gene>
<dbReference type="Proteomes" id="UP000789702">
    <property type="component" value="Unassembled WGS sequence"/>
</dbReference>
<feature type="non-terminal residue" evidence="1">
    <location>
        <position position="1"/>
    </location>
</feature>
<proteinExistence type="predicted"/>
<feature type="non-terminal residue" evidence="1">
    <location>
        <position position="133"/>
    </location>
</feature>
<comment type="caution">
    <text evidence="1">The sequence shown here is derived from an EMBL/GenBank/DDBJ whole genome shotgun (WGS) entry which is preliminary data.</text>
</comment>
<name>A0ACA9PWX9_9GLOM</name>
<organism evidence="1 2">
    <name type="scientific">Dentiscutata heterogama</name>
    <dbReference type="NCBI Taxonomy" id="1316150"/>
    <lineage>
        <taxon>Eukaryota</taxon>
        <taxon>Fungi</taxon>
        <taxon>Fungi incertae sedis</taxon>
        <taxon>Mucoromycota</taxon>
        <taxon>Glomeromycotina</taxon>
        <taxon>Glomeromycetes</taxon>
        <taxon>Diversisporales</taxon>
        <taxon>Gigasporaceae</taxon>
        <taxon>Dentiscutata</taxon>
    </lineage>
</organism>
<evidence type="ECO:0000313" key="1">
    <source>
        <dbReference type="EMBL" id="CAG8726834.1"/>
    </source>
</evidence>
<protein>
    <submittedName>
        <fullName evidence="1">7859_t:CDS:1</fullName>
    </submittedName>
</protein>
<sequence>NFFNQTDEEKLVLYKKQKATLVEQDSHIADFLGCKDVLFIAALREVVDSIEIIQKEDNNLNPSPTDMEISFTKPVIISENYSNNTTCNNNSSSHKRSLEEQKSSNNLVEHKQETRINTLIQNEVGTLDYSLKE</sequence>
<evidence type="ECO:0000313" key="2">
    <source>
        <dbReference type="Proteomes" id="UP000789702"/>
    </source>
</evidence>